<protein>
    <submittedName>
        <fullName evidence="2">Uncharacterized protein</fullName>
    </submittedName>
</protein>
<organism evidence="2 3">
    <name type="scientific">Tetrabaena socialis</name>
    <dbReference type="NCBI Taxonomy" id="47790"/>
    <lineage>
        <taxon>Eukaryota</taxon>
        <taxon>Viridiplantae</taxon>
        <taxon>Chlorophyta</taxon>
        <taxon>core chlorophytes</taxon>
        <taxon>Chlorophyceae</taxon>
        <taxon>CS clade</taxon>
        <taxon>Chlamydomonadales</taxon>
        <taxon>Tetrabaenaceae</taxon>
        <taxon>Tetrabaena</taxon>
    </lineage>
</organism>
<feature type="region of interest" description="Disordered" evidence="1">
    <location>
        <begin position="269"/>
        <end position="289"/>
    </location>
</feature>
<proteinExistence type="predicted"/>
<dbReference type="Proteomes" id="UP000236333">
    <property type="component" value="Unassembled WGS sequence"/>
</dbReference>
<feature type="region of interest" description="Disordered" evidence="1">
    <location>
        <begin position="60"/>
        <end position="87"/>
    </location>
</feature>
<sequence length="462" mass="45207">MCCTLCTEKARQLERSAATATSAAGGAASAAARAAATSARNAASCSRSCRSSPSAAASAAARAPARTSPAVAPAPSAPPPSTPLAASTAPVPAVELAVPFQADSTAAIAAAFAASAAFAAAAASASEPAAVEFHEARSAGLMQPPDGPGIVGKLREILQVGVKHGQPSTAAIRRYPGTLMPSPCPGGPAVSGGTSATADRSASNSAATSRRPVSVAEASADAASIAAASGPAVPLPYGRSAALAAASVWSCLLASCAASAMRREKCQSTRAYSAPSWRRPGGPPYGTAPPAAAAGAGGGYLSTASNAGSAATSAAGCRTTPVWLRPLRHPAVTFAVSATAAVAGLKATGGGGTCSTACHCAKRTHTGSGAPHWLPTLAGASRMNLRSLSTRAYTSARVRSAAMLAANTPMAASWSGYIEARHMWLPSVAARSDARCSVSGWRGQGRSGRGGGACAEGMGAEK</sequence>
<feature type="region of interest" description="Disordered" evidence="1">
    <location>
        <begin position="183"/>
        <end position="212"/>
    </location>
</feature>
<feature type="compositionally biased region" description="Gly residues" evidence="1">
    <location>
        <begin position="442"/>
        <end position="454"/>
    </location>
</feature>
<feature type="region of interest" description="Disordered" evidence="1">
    <location>
        <begin position="439"/>
        <end position="462"/>
    </location>
</feature>
<gene>
    <name evidence="2" type="ORF">TSOC_002058</name>
</gene>
<dbReference type="EMBL" id="PGGS01000037">
    <property type="protein sequence ID" value="PNH11129.1"/>
    <property type="molecule type" value="Genomic_DNA"/>
</dbReference>
<keyword evidence="3" id="KW-1185">Reference proteome</keyword>
<reference evidence="2 3" key="1">
    <citation type="journal article" date="2017" name="Mol. Biol. Evol.">
        <title>The 4-celled Tetrabaena socialis nuclear genome reveals the essential components for genetic control of cell number at the origin of multicellularity in the volvocine lineage.</title>
        <authorList>
            <person name="Featherston J."/>
            <person name="Arakaki Y."/>
            <person name="Hanschen E.R."/>
            <person name="Ferris P.J."/>
            <person name="Michod R.E."/>
            <person name="Olson B.J.S.C."/>
            <person name="Nozaki H."/>
            <person name="Durand P.M."/>
        </authorList>
    </citation>
    <scope>NUCLEOTIDE SEQUENCE [LARGE SCALE GENOMIC DNA]</scope>
    <source>
        <strain evidence="2 3">NIES-571</strain>
    </source>
</reference>
<feature type="compositionally biased region" description="Low complexity" evidence="1">
    <location>
        <begin position="60"/>
        <end position="74"/>
    </location>
</feature>
<name>A0A2J8AF36_9CHLO</name>
<evidence type="ECO:0000256" key="1">
    <source>
        <dbReference type="SAM" id="MobiDB-lite"/>
    </source>
</evidence>
<evidence type="ECO:0000313" key="3">
    <source>
        <dbReference type="Proteomes" id="UP000236333"/>
    </source>
</evidence>
<accession>A0A2J8AF36</accession>
<comment type="caution">
    <text evidence="2">The sequence shown here is derived from an EMBL/GenBank/DDBJ whole genome shotgun (WGS) entry which is preliminary data.</text>
</comment>
<feature type="compositionally biased region" description="Low complexity" evidence="1">
    <location>
        <begin position="194"/>
        <end position="212"/>
    </location>
</feature>
<dbReference type="AlphaFoldDB" id="A0A2J8AF36"/>
<evidence type="ECO:0000313" key="2">
    <source>
        <dbReference type="EMBL" id="PNH11129.1"/>
    </source>
</evidence>